<dbReference type="PANTHER" id="PTHR44196:SF1">
    <property type="entry name" value="DEHYDROGENASE_REDUCTASE SDR FAMILY MEMBER 7B"/>
    <property type="match status" value="1"/>
</dbReference>
<dbReference type="Proteomes" id="UP000179627">
    <property type="component" value="Unassembled WGS sequence"/>
</dbReference>
<sequence>MTAPVLLITGASSGIGAATARLAAREGFSLVLAARSRHRLHALADSLGGTAATPLTVACDVQDWEQVAALPAHAEKAFGRLDAVFANAGVFAPTSFLHGTGSPEQWREMVLTNVYGTALVARATLPALARSRGHLVLTGSVAGRVTVPGQLYSATKWAVTAMAQSIRAEAVDTGIRVTLLQPGLVNSGERAPERGADPALDPDDVARAVLFALSQPDSVDVSELVLRPTGQHPHR</sequence>
<keyword evidence="6" id="KW-1185">Reference proteome</keyword>
<dbReference type="Pfam" id="PF00106">
    <property type="entry name" value="adh_short"/>
    <property type="match status" value="1"/>
</dbReference>
<dbReference type="OrthoDB" id="9775296at2"/>
<dbReference type="Gene3D" id="3.40.50.720">
    <property type="entry name" value="NAD(P)-binding Rossmann-like Domain"/>
    <property type="match status" value="1"/>
</dbReference>
<dbReference type="EMBL" id="MBLM01000047">
    <property type="protein sequence ID" value="OHV42294.1"/>
    <property type="molecule type" value="Genomic_DNA"/>
</dbReference>
<evidence type="ECO:0000256" key="3">
    <source>
        <dbReference type="RuleBase" id="RU000363"/>
    </source>
</evidence>
<protein>
    <submittedName>
        <fullName evidence="5">Short-chain dehydrogenase</fullName>
    </submittedName>
</protein>
<evidence type="ECO:0000313" key="6">
    <source>
        <dbReference type="Proteomes" id="UP000179627"/>
    </source>
</evidence>
<evidence type="ECO:0000259" key="4">
    <source>
        <dbReference type="SMART" id="SM00822"/>
    </source>
</evidence>
<dbReference type="InterPro" id="IPR002347">
    <property type="entry name" value="SDR_fam"/>
</dbReference>
<organism evidence="5 6">
    <name type="scientific">Parafrankia colletiae</name>
    <dbReference type="NCBI Taxonomy" id="573497"/>
    <lineage>
        <taxon>Bacteria</taxon>
        <taxon>Bacillati</taxon>
        <taxon>Actinomycetota</taxon>
        <taxon>Actinomycetes</taxon>
        <taxon>Frankiales</taxon>
        <taxon>Frankiaceae</taxon>
        <taxon>Parafrankia</taxon>
    </lineage>
</organism>
<name>A0A1S1RBY7_9ACTN</name>
<evidence type="ECO:0000313" key="5">
    <source>
        <dbReference type="EMBL" id="OHV42294.1"/>
    </source>
</evidence>
<gene>
    <name evidence="5" type="ORF">CC117_11960</name>
</gene>
<evidence type="ECO:0000256" key="1">
    <source>
        <dbReference type="ARBA" id="ARBA00006484"/>
    </source>
</evidence>
<dbReference type="SMART" id="SM00822">
    <property type="entry name" value="PKS_KR"/>
    <property type="match status" value="1"/>
</dbReference>
<keyword evidence="2" id="KW-0560">Oxidoreductase</keyword>
<dbReference type="GO" id="GO:0016491">
    <property type="term" value="F:oxidoreductase activity"/>
    <property type="evidence" value="ECO:0007669"/>
    <property type="project" value="UniProtKB-KW"/>
</dbReference>
<reference evidence="6" key="1">
    <citation type="submission" date="2016-07" db="EMBL/GenBank/DDBJ databases">
        <title>Sequence Frankia sp. strain CcI1.17.</title>
        <authorList>
            <person name="Ghodhbane-Gtari F."/>
            <person name="Swanson E."/>
            <person name="Gueddou A."/>
            <person name="Morris K."/>
            <person name="Hezbri K."/>
            <person name="Ktari A."/>
            <person name="Nouioui I."/>
            <person name="Abebe-Akele F."/>
            <person name="Simpson S."/>
            <person name="Thomas K."/>
            <person name="Gtari M."/>
            <person name="Tisa L.S."/>
            <person name="Hurst S."/>
        </authorList>
    </citation>
    <scope>NUCLEOTIDE SEQUENCE [LARGE SCALE GENOMIC DNA]</scope>
    <source>
        <strain evidence="6">Cc1.17</strain>
    </source>
</reference>
<dbReference type="AlphaFoldDB" id="A0A1S1RBY7"/>
<comment type="similarity">
    <text evidence="1 3">Belongs to the short-chain dehydrogenases/reductases (SDR) family.</text>
</comment>
<proteinExistence type="inferred from homology"/>
<dbReference type="RefSeq" id="WP_071082945.1">
    <property type="nucleotide sequence ID" value="NZ_MBLM01000047.1"/>
</dbReference>
<dbReference type="InterPro" id="IPR057326">
    <property type="entry name" value="KR_dom"/>
</dbReference>
<feature type="domain" description="Ketoreductase" evidence="4">
    <location>
        <begin position="4"/>
        <end position="188"/>
    </location>
</feature>
<dbReference type="PRINTS" id="PR00080">
    <property type="entry name" value="SDRFAMILY"/>
</dbReference>
<accession>A0A1S1RBY7</accession>
<dbReference type="PANTHER" id="PTHR44196">
    <property type="entry name" value="DEHYDROGENASE/REDUCTASE SDR FAMILY MEMBER 7B"/>
    <property type="match status" value="1"/>
</dbReference>
<dbReference type="SUPFAM" id="SSF51735">
    <property type="entry name" value="NAD(P)-binding Rossmann-fold domains"/>
    <property type="match status" value="1"/>
</dbReference>
<dbReference type="GO" id="GO:0016020">
    <property type="term" value="C:membrane"/>
    <property type="evidence" value="ECO:0007669"/>
    <property type="project" value="TreeGrafter"/>
</dbReference>
<comment type="caution">
    <text evidence="5">The sequence shown here is derived from an EMBL/GenBank/DDBJ whole genome shotgun (WGS) entry which is preliminary data.</text>
</comment>
<dbReference type="PRINTS" id="PR00081">
    <property type="entry name" value="GDHRDH"/>
</dbReference>
<evidence type="ECO:0000256" key="2">
    <source>
        <dbReference type="ARBA" id="ARBA00023002"/>
    </source>
</evidence>
<dbReference type="InterPro" id="IPR036291">
    <property type="entry name" value="NAD(P)-bd_dom_sf"/>
</dbReference>